<evidence type="ECO:0000313" key="4">
    <source>
        <dbReference type="Proteomes" id="UP000002051"/>
    </source>
</evidence>
<dbReference type="AlphaFoldDB" id="G7I5Q3"/>
<evidence type="ECO:0000313" key="3">
    <source>
        <dbReference type="EnsemblPlants" id="AES58892"/>
    </source>
</evidence>
<sequence>MSDLCFRVPNEIAETRNYTRVFASKKMLNLFILGFMAHQVDSALSSKVAKRPYIFMKSSTIMLSSSLLLLVSSKINILFYSLEVLAQHKKMSVIDGQVTVIGFGLSTCVDA</sequence>
<evidence type="ECO:0000313" key="2">
    <source>
        <dbReference type="EMBL" id="AES58892.1"/>
    </source>
</evidence>
<reference evidence="2 4" key="1">
    <citation type="journal article" date="2011" name="Nature">
        <title>The Medicago genome provides insight into the evolution of rhizobial symbioses.</title>
        <authorList>
            <person name="Young N.D."/>
            <person name="Debelle F."/>
            <person name="Oldroyd G.E."/>
            <person name="Geurts R."/>
            <person name="Cannon S.B."/>
            <person name="Udvardi M.K."/>
            <person name="Benedito V.A."/>
            <person name="Mayer K.F."/>
            <person name="Gouzy J."/>
            <person name="Schoof H."/>
            <person name="Van de Peer Y."/>
            <person name="Proost S."/>
            <person name="Cook D.R."/>
            <person name="Meyers B.C."/>
            <person name="Spannagl M."/>
            <person name="Cheung F."/>
            <person name="De Mita S."/>
            <person name="Krishnakumar V."/>
            <person name="Gundlach H."/>
            <person name="Zhou S."/>
            <person name="Mudge J."/>
            <person name="Bharti A.K."/>
            <person name="Murray J.D."/>
            <person name="Naoumkina M.A."/>
            <person name="Rosen B."/>
            <person name="Silverstein K.A."/>
            <person name="Tang H."/>
            <person name="Rombauts S."/>
            <person name="Zhao P.X."/>
            <person name="Zhou P."/>
            <person name="Barbe V."/>
            <person name="Bardou P."/>
            <person name="Bechner M."/>
            <person name="Bellec A."/>
            <person name="Berger A."/>
            <person name="Berges H."/>
            <person name="Bidwell S."/>
            <person name="Bisseling T."/>
            <person name="Choisne N."/>
            <person name="Couloux A."/>
            <person name="Denny R."/>
            <person name="Deshpande S."/>
            <person name="Dai X."/>
            <person name="Doyle J.J."/>
            <person name="Dudez A.M."/>
            <person name="Farmer A.D."/>
            <person name="Fouteau S."/>
            <person name="Franken C."/>
            <person name="Gibelin C."/>
            <person name="Gish J."/>
            <person name="Goldstein S."/>
            <person name="Gonzalez A.J."/>
            <person name="Green P.J."/>
            <person name="Hallab A."/>
            <person name="Hartog M."/>
            <person name="Hua A."/>
            <person name="Humphray S.J."/>
            <person name="Jeong D.H."/>
            <person name="Jing Y."/>
            <person name="Jocker A."/>
            <person name="Kenton S.M."/>
            <person name="Kim D.J."/>
            <person name="Klee K."/>
            <person name="Lai H."/>
            <person name="Lang C."/>
            <person name="Lin S."/>
            <person name="Macmil S.L."/>
            <person name="Magdelenat G."/>
            <person name="Matthews L."/>
            <person name="McCorrison J."/>
            <person name="Monaghan E.L."/>
            <person name="Mun J.H."/>
            <person name="Najar F.Z."/>
            <person name="Nicholson C."/>
            <person name="Noirot C."/>
            <person name="O'Bleness M."/>
            <person name="Paule C.R."/>
            <person name="Poulain J."/>
            <person name="Prion F."/>
            <person name="Qin B."/>
            <person name="Qu C."/>
            <person name="Retzel E.F."/>
            <person name="Riddle C."/>
            <person name="Sallet E."/>
            <person name="Samain S."/>
            <person name="Samson N."/>
            <person name="Sanders I."/>
            <person name="Saurat O."/>
            <person name="Scarpelli C."/>
            <person name="Schiex T."/>
            <person name="Segurens B."/>
            <person name="Severin A.J."/>
            <person name="Sherrier D.J."/>
            <person name="Shi R."/>
            <person name="Sims S."/>
            <person name="Singer S.R."/>
            <person name="Sinharoy S."/>
            <person name="Sterck L."/>
            <person name="Viollet A."/>
            <person name="Wang B.B."/>
            <person name="Wang K."/>
            <person name="Wang M."/>
            <person name="Wang X."/>
            <person name="Warfsmann J."/>
            <person name="Weissenbach J."/>
            <person name="White D.D."/>
            <person name="White J.D."/>
            <person name="Wiley G.B."/>
            <person name="Wincker P."/>
            <person name="Xing Y."/>
            <person name="Yang L."/>
            <person name="Yao Z."/>
            <person name="Ying F."/>
            <person name="Zhai J."/>
            <person name="Zhou L."/>
            <person name="Zuber A."/>
            <person name="Denarie J."/>
            <person name="Dixon R.A."/>
            <person name="May G.D."/>
            <person name="Schwartz D.C."/>
            <person name="Rogers J."/>
            <person name="Quetier F."/>
            <person name="Town C.D."/>
            <person name="Roe B.A."/>
        </authorList>
    </citation>
    <scope>NUCLEOTIDE SEQUENCE [LARGE SCALE GENOMIC DNA]</scope>
    <source>
        <strain evidence="2">A17</strain>
        <strain evidence="3 4">cv. Jemalong A17</strain>
    </source>
</reference>
<dbReference type="Proteomes" id="UP000002051">
    <property type="component" value="Unassembled WGS sequence"/>
</dbReference>
<dbReference type="EMBL" id="CM001217">
    <property type="protein sequence ID" value="AES58892.1"/>
    <property type="molecule type" value="Genomic_DNA"/>
</dbReference>
<feature type="transmembrane region" description="Helical" evidence="1">
    <location>
        <begin position="61"/>
        <end position="82"/>
    </location>
</feature>
<dbReference type="PaxDb" id="3880-AES58892"/>
<keyword evidence="1" id="KW-0472">Membrane</keyword>
<organism evidence="2 4">
    <name type="scientific">Medicago truncatula</name>
    <name type="common">Barrel medic</name>
    <name type="synonym">Medicago tribuloides</name>
    <dbReference type="NCBI Taxonomy" id="3880"/>
    <lineage>
        <taxon>Eukaryota</taxon>
        <taxon>Viridiplantae</taxon>
        <taxon>Streptophyta</taxon>
        <taxon>Embryophyta</taxon>
        <taxon>Tracheophyta</taxon>
        <taxon>Spermatophyta</taxon>
        <taxon>Magnoliopsida</taxon>
        <taxon>eudicotyledons</taxon>
        <taxon>Gunneridae</taxon>
        <taxon>Pentapetalae</taxon>
        <taxon>rosids</taxon>
        <taxon>fabids</taxon>
        <taxon>Fabales</taxon>
        <taxon>Fabaceae</taxon>
        <taxon>Papilionoideae</taxon>
        <taxon>50 kb inversion clade</taxon>
        <taxon>NPAAA clade</taxon>
        <taxon>Hologalegina</taxon>
        <taxon>IRL clade</taxon>
        <taxon>Trifolieae</taxon>
        <taxon>Medicago</taxon>
    </lineage>
</organism>
<dbReference type="HOGENOM" id="CLU_2162122_0_0_1"/>
<reference evidence="3" key="3">
    <citation type="submission" date="2015-04" db="UniProtKB">
        <authorList>
            <consortium name="EnsemblPlants"/>
        </authorList>
    </citation>
    <scope>IDENTIFICATION</scope>
    <source>
        <strain evidence="3">cv. Jemalong A17</strain>
    </source>
</reference>
<keyword evidence="1 2" id="KW-0812">Transmembrane</keyword>
<reference evidence="2 4" key="2">
    <citation type="journal article" date="2014" name="BMC Genomics">
        <title>An improved genome release (version Mt4.0) for the model legume Medicago truncatula.</title>
        <authorList>
            <person name="Tang H."/>
            <person name="Krishnakumar V."/>
            <person name="Bidwell S."/>
            <person name="Rosen B."/>
            <person name="Chan A."/>
            <person name="Zhou S."/>
            <person name="Gentzbittel L."/>
            <person name="Childs K.L."/>
            <person name="Yandell M."/>
            <person name="Gundlach H."/>
            <person name="Mayer K.F."/>
            <person name="Schwartz D.C."/>
            <person name="Town C.D."/>
        </authorList>
    </citation>
    <scope>GENOME REANNOTATION</scope>
    <source>
        <strain evidence="3 4">cv. Jemalong A17</strain>
    </source>
</reference>
<evidence type="ECO:0000256" key="1">
    <source>
        <dbReference type="SAM" id="Phobius"/>
    </source>
</evidence>
<dbReference type="EnsemblPlants" id="AES58892">
    <property type="protein sequence ID" value="AES58892"/>
    <property type="gene ID" value="MTR_1g009490"/>
</dbReference>
<accession>G7I5Q3</accession>
<proteinExistence type="predicted"/>
<keyword evidence="4" id="KW-1185">Reference proteome</keyword>
<name>G7I5Q3_MEDTR</name>
<protein>
    <submittedName>
        <fullName evidence="2">Transmembrane protein, putative</fullName>
    </submittedName>
</protein>
<keyword evidence="1" id="KW-1133">Transmembrane helix</keyword>
<gene>
    <name evidence="2" type="ordered locus">MTR_1g009490</name>
</gene>